<dbReference type="SUPFAM" id="SSF52833">
    <property type="entry name" value="Thioredoxin-like"/>
    <property type="match status" value="1"/>
</dbReference>
<evidence type="ECO:0000313" key="3">
    <source>
        <dbReference type="Proteomes" id="UP000316726"/>
    </source>
</evidence>
<gene>
    <name evidence="2" type="ORF">A3770_14p73360</name>
</gene>
<dbReference type="Pfam" id="PF10262">
    <property type="entry name" value="Rdx"/>
    <property type="match status" value="1"/>
</dbReference>
<dbReference type="EMBL" id="CP031047">
    <property type="protein sequence ID" value="QDZ24818.1"/>
    <property type="molecule type" value="Genomic_DNA"/>
</dbReference>
<dbReference type="Gene3D" id="3.40.30.10">
    <property type="entry name" value="Glutaredoxin"/>
    <property type="match status" value="1"/>
</dbReference>
<accession>A0A5B8MVJ2</accession>
<evidence type="ECO:0000256" key="1">
    <source>
        <dbReference type="ARBA" id="ARBA00023284"/>
    </source>
</evidence>
<dbReference type="OrthoDB" id="444492at2759"/>
<proteinExistence type="predicted"/>
<evidence type="ECO:0000313" key="2">
    <source>
        <dbReference type="EMBL" id="QDZ24818.1"/>
    </source>
</evidence>
<dbReference type="AlphaFoldDB" id="A0A5B8MVJ2"/>
<dbReference type="InterPro" id="IPR011893">
    <property type="entry name" value="Selenoprotein_Rdx-typ"/>
</dbReference>
<name>A0A5B8MVJ2_9CHLO</name>
<dbReference type="STRING" id="1764295.A0A5B8MVJ2"/>
<sequence>MVKLKITICNAIRSKYPGNDIEIEGYGTPEATGWLEVFIEDTQELVHSKKNGDGYVDSQEKIEKILNAVGKAIQQSFCPRWRGHECCDDGEWSDSFAYMIIATVKFRCCGDMNSSFGKGSSWEGAGEAPEEGLK</sequence>
<reference evidence="2 3" key="1">
    <citation type="submission" date="2018-07" db="EMBL/GenBank/DDBJ databases">
        <title>The complete nuclear genome of the prasinophyte Chloropicon primus (CCMP1205).</title>
        <authorList>
            <person name="Pombert J.-F."/>
            <person name="Otis C."/>
            <person name="Turmel M."/>
            <person name="Lemieux C."/>
        </authorList>
    </citation>
    <scope>NUCLEOTIDE SEQUENCE [LARGE SCALE GENOMIC DNA]</scope>
    <source>
        <strain evidence="2 3">CCMP1205</strain>
    </source>
</reference>
<dbReference type="Proteomes" id="UP000316726">
    <property type="component" value="Chromosome 14"/>
</dbReference>
<dbReference type="NCBIfam" id="TIGR02174">
    <property type="entry name" value="CXXU_selWTH"/>
    <property type="match status" value="1"/>
</dbReference>
<organism evidence="2 3">
    <name type="scientific">Chloropicon primus</name>
    <dbReference type="NCBI Taxonomy" id="1764295"/>
    <lineage>
        <taxon>Eukaryota</taxon>
        <taxon>Viridiplantae</taxon>
        <taxon>Chlorophyta</taxon>
        <taxon>Chloropicophyceae</taxon>
        <taxon>Chloropicales</taxon>
        <taxon>Chloropicaceae</taxon>
        <taxon>Chloropicon</taxon>
    </lineage>
</organism>
<dbReference type="InterPro" id="IPR036249">
    <property type="entry name" value="Thioredoxin-like_sf"/>
</dbReference>
<keyword evidence="3" id="KW-1185">Reference proteome</keyword>
<protein>
    <submittedName>
        <fullName evidence="2">Selenoprotein W1</fullName>
    </submittedName>
</protein>
<keyword evidence="1" id="KW-0676">Redox-active center</keyword>